<keyword evidence="1" id="KW-0328">Glycosyltransferase</keyword>
<keyword evidence="2 4" id="KW-0808">Transferase</keyword>
<accession>A0A1X7R1Z0</accession>
<evidence type="ECO:0000313" key="4">
    <source>
        <dbReference type="EMBL" id="SMN19687.1"/>
    </source>
</evidence>
<dbReference type="AlphaFoldDB" id="A0A1X7R1Z0"/>
<dbReference type="GO" id="GO:0004048">
    <property type="term" value="F:anthranilate phosphoribosyltransferase activity"/>
    <property type="evidence" value="ECO:0007669"/>
    <property type="project" value="InterPro"/>
</dbReference>
<dbReference type="SUPFAM" id="SSF52418">
    <property type="entry name" value="Nucleoside phosphorylase/phosphoribosyltransferase catalytic domain"/>
    <property type="match status" value="1"/>
</dbReference>
<dbReference type="Proteomes" id="UP000196158">
    <property type="component" value="Unassembled WGS sequence"/>
</dbReference>
<dbReference type="GO" id="GO:0000162">
    <property type="term" value="P:L-tryptophan biosynthetic process"/>
    <property type="evidence" value="ECO:0007669"/>
    <property type="project" value="InterPro"/>
</dbReference>
<dbReference type="PANTHER" id="PTHR43285">
    <property type="entry name" value="ANTHRANILATE PHOSPHORIBOSYLTRANSFERASE"/>
    <property type="match status" value="1"/>
</dbReference>
<dbReference type="Gene3D" id="3.40.1030.10">
    <property type="entry name" value="Nucleoside phosphorylase/phosphoribosyltransferase catalytic domain"/>
    <property type="match status" value="1"/>
</dbReference>
<keyword evidence="5" id="KW-1185">Reference proteome</keyword>
<dbReference type="EMBL" id="FXLY01000004">
    <property type="protein sequence ID" value="SMN19687.1"/>
    <property type="molecule type" value="Genomic_DNA"/>
</dbReference>
<reference evidence="4 5" key="1">
    <citation type="submission" date="2017-04" db="EMBL/GenBank/DDBJ databases">
        <authorList>
            <person name="Afonso C.L."/>
            <person name="Miller P.J."/>
            <person name="Scott M.A."/>
            <person name="Spackman E."/>
            <person name="Goraichik I."/>
            <person name="Dimitrov K.M."/>
            <person name="Suarez D.L."/>
            <person name="Swayne D.E."/>
        </authorList>
    </citation>
    <scope>NUCLEOTIDE SEQUENCE [LARGE SCALE GENOMIC DNA]</scope>
</reference>
<dbReference type="InterPro" id="IPR000312">
    <property type="entry name" value="Glycosyl_Trfase_fam3"/>
</dbReference>
<evidence type="ECO:0000259" key="3">
    <source>
        <dbReference type="Pfam" id="PF00591"/>
    </source>
</evidence>
<dbReference type="PANTHER" id="PTHR43285:SF2">
    <property type="entry name" value="ANTHRANILATE PHOSPHORIBOSYLTRANSFERASE"/>
    <property type="match status" value="1"/>
</dbReference>
<dbReference type="GO" id="GO:0005829">
    <property type="term" value="C:cytosol"/>
    <property type="evidence" value="ECO:0007669"/>
    <property type="project" value="TreeGrafter"/>
</dbReference>
<dbReference type="OrthoDB" id="427800at2759"/>
<dbReference type="Pfam" id="PF00591">
    <property type="entry name" value="Glycos_transf_3"/>
    <property type="match status" value="1"/>
</dbReference>
<dbReference type="NCBIfam" id="TIGR01245">
    <property type="entry name" value="trpD"/>
    <property type="match status" value="1"/>
</dbReference>
<gene>
    <name evidence="4" type="ORF">KASA_0O02585G</name>
</gene>
<protein>
    <submittedName>
        <fullName evidence="4">Similar to Saccharomyces cerevisiae YDR354W TRP4 Anthranilate phosphoribosyl transferase of the tryptophan biosynthetic pathway</fullName>
    </submittedName>
</protein>
<feature type="domain" description="Glycosyl transferase family 3" evidence="3">
    <location>
        <begin position="108"/>
        <end position="374"/>
    </location>
</feature>
<evidence type="ECO:0000256" key="2">
    <source>
        <dbReference type="ARBA" id="ARBA00022679"/>
    </source>
</evidence>
<proteinExistence type="predicted"/>
<dbReference type="STRING" id="1789683.A0A1X7R1Z0"/>
<organism evidence="4 5">
    <name type="scientific">Maudiozyma saulgeensis</name>
    <dbReference type="NCBI Taxonomy" id="1789683"/>
    <lineage>
        <taxon>Eukaryota</taxon>
        <taxon>Fungi</taxon>
        <taxon>Dikarya</taxon>
        <taxon>Ascomycota</taxon>
        <taxon>Saccharomycotina</taxon>
        <taxon>Saccharomycetes</taxon>
        <taxon>Saccharomycetales</taxon>
        <taxon>Saccharomycetaceae</taxon>
        <taxon>Maudiozyma</taxon>
    </lineage>
</organism>
<evidence type="ECO:0000256" key="1">
    <source>
        <dbReference type="ARBA" id="ARBA00022676"/>
    </source>
</evidence>
<dbReference type="InterPro" id="IPR035902">
    <property type="entry name" value="Nuc_phospho_transferase"/>
</dbReference>
<sequence length="387" mass="42016">MSEINLVKYTKKLLPPNDGTTLTPSELHDAIVIIMKLLQGLGTSGAGGIPDDVQQLPLMVKISSFLTALRTSGLDHKAEYIAEAAKAVLEFSRLVDLPNVPDKNKKMNILDIVGTGGDGQNTFNVSTSAAIVASGIPHLKICKHGGKASTSNSGAGDLIGKLGCDIAKVTPQSVPQLWNDNDFLFLLAPYFHDGMSLMAPLRKLLGIPTIFNVLGPLLHPVDHVNKRVLGVYSHDLGEEYVKAAAIVYPNSEIFVVWGNVGLDEVSPIGKTTVWHFKKDNEYQQNIFEKFNIESSMFGLQEHSLSDCISLGPAENARILRDEILSGKYKLGDNHPIYDYILMNTAVLYCLAVGNHDWKAGVQMAEASIQSGAALQSLQHFINSVQSL</sequence>
<evidence type="ECO:0000313" key="5">
    <source>
        <dbReference type="Proteomes" id="UP000196158"/>
    </source>
</evidence>
<dbReference type="InterPro" id="IPR005940">
    <property type="entry name" value="Anthranilate_Pribosyl_Tfrase"/>
</dbReference>
<name>A0A1X7R1Z0_9SACH</name>